<evidence type="ECO:0000313" key="1">
    <source>
        <dbReference type="EMBL" id="OJZ79920.1"/>
    </source>
</evidence>
<dbReference type="Proteomes" id="UP000184063">
    <property type="component" value="Unassembled WGS sequence"/>
</dbReference>
<evidence type="ECO:0000313" key="2">
    <source>
        <dbReference type="Proteomes" id="UP000184063"/>
    </source>
</evidence>
<dbReference type="EMBL" id="KV878266">
    <property type="protein sequence ID" value="OJZ79920.1"/>
    <property type="molecule type" value="Genomic_DNA"/>
</dbReference>
<name>A0A1M3SZI2_ASPLC</name>
<reference evidence="2" key="1">
    <citation type="journal article" date="2017" name="Genome Biol.">
        <title>Comparative genomics reveals high biological diversity and specific adaptations in the industrially and medically important fungal genus Aspergillus.</title>
        <authorList>
            <person name="de Vries R.P."/>
            <person name="Riley R."/>
            <person name="Wiebenga A."/>
            <person name="Aguilar-Osorio G."/>
            <person name="Amillis S."/>
            <person name="Uchima C.A."/>
            <person name="Anderluh G."/>
            <person name="Asadollahi M."/>
            <person name="Askin M."/>
            <person name="Barry K."/>
            <person name="Battaglia E."/>
            <person name="Bayram O."/>
            <person name="Benocci T."/>
            <person name="Braus-Stromeyer S.A."/>
            <person name="Caldana C."/>
            <person name="Canovas D."/>
            <person name="Cerqueira G.C."/>
            <person name="Chen F."/>
            <person name="Chen W."/>
            <person name="Choi C."/>
            <person name="Clum A."/>
            <person name="Dos Santos R.A."/>
            <person name="Damasio A.R."/>
            <person name="Diallinas G."/>
            <person name="Emri T."/>
            <person name="Fekete E."/>
            <person name="Flipphi M."/>
            <person name="Freyberg S."/>
            <person name="Gallo A."/>
            <person name="Gournas C."/>
            <person name="Habgood R."/>
            <person name="Hainaut M."/>
            <person name="Harispe M.L."/>
            <person name="Henrissat B."/>
            <person name="Hilden K.S."/>
            <person name="Hope R."/>
            <person name="Hossain A."/>
            <person name="Karabika E."/>
            <person name="Karaffa L."/>
            <person name="Karanyi Z."/>
            <person name="Krasevec N."/>
            <person name="Kuo A."/>
            <person name="Kusch H."/>
            <person name="LaButti K."/>
            <person name="Lagendijk E.L."/>
            <person name="Lapidus A."/>
            <person name="Levasseur A."/>
            <person name="Lindquist E."/>
            <person name="Lipzen A."/>
            <person name="Logrieco A.F."/>
            <person name="MacCabe A."/>
            <person name="Maekelae M.R."/>
            <person name="Malavazi I."/>
            <person name="Melin P."/>
            <person name="Meyer V."/>
            <person name="Mielnichuk N."/>
            <person name="Miskei M."/>
            <person name="Molnar A.P."/>
            <person name="Mule G."/>
            <person name="Ngan C.Y."/>
            <person name="Orejas M."/>
            <person name="Orosz E."/>
            <person name="Ouedraogo J.P."/>
            <person name="Overkamp K.M."/>
            <person name="Park H.-S."/>
            <person name="Perrone G."/>
            <person name="Piumi F."/>
            <person name="Punt P.J."/>
            <person name="Ram A.F."/>
            <person name="Ramon A."/>
            <person name="Rauscher S."/>
            <person name="Record E."/>
            <person name="Riano-Pachon D.M."/>
            <person name="Robert V."/>
            <person name="Roehrig J."/>
            <person name="Ruller R."/>
            <person name="Salamov A."/>
            <person name="Salih N.S."/>
            <person name="Samson R.A."/>
            <person name="Sandor E."/>
            <person name="Sanguinetti M."/>
            <person name="Schuetze T."/>
            <person name="Sepcic K."/>
            <person name="Shelest E."/>
            <person name="Sherlock G."/>
            <person name="Sophianopoulou V."/>
            <person name="Squina F.M."/>
            <person name="Sun H."/>
            <person name="Susca A."/>
            <person name="Todd R.B."/>
            <person name="Tsang A."/>
            <person name="Unkles S.E."/>
            <person name="van de Wiele N."/>
            <person name="van Rossen-Uffink D."/>
            <person name="Oliveira J.V."/>
            <person name="Vesth T.C."/>
            <person name="Visser J."/>
            <person name="Yu J.-H."/>
            <person name="Zhou M."/>
            <person name="Andersen M.R."/>
            <person name="Archer D.B."/>
            <person name="Baker S.E."/>
            <person name="Benoit I."/>
            <person name="Brakhage A.A."/>
            <person name="Braus G.H."/>
            <person name="Fischer R."/>
            <person name="Frisvad J.C."/>
            <person name="Goldman G.H."/>
            <person name="Houbraken J."/>
            <person name="Oakley B."/>
            <person name="Pocsi I."/>
            <person name="Scazzocchio C."/>
            <person name="Seiboth B."/>
            <person name="vanKuyk P.A."/>
            <person name="Wortman J."/>
            <person name="Dyer P.S."/>
            <person name="Grigoriev I.V."/>
        </authorList>
    </citation>
    <scope>NUCLEOTIDE SEQUENCE [LARGE SCALE GENOMIC DNA]</scope>
    <source>
        <strain evidence="2">CBS 106.47</strain>
    </source>
</reference>
<dbReference type="AlphaFoldDB" id="A0A1M3SZI2"/>
<organism evidence="1 2">
    <name type="scientific">Aspergillus luchuensis (strain CBS 106.47)</name>
    <dbReference type="NCBI Taxonomy" id="1137211"/>
    <lineage>
        <taxon>Eukaryota</taxon>
        <taxon>Fungi</taxon>
        <taxon>Dikarya</taxon>
        <taxon>Ascomycota</taxon>
        <taxon>Pezizomycotina</taxon>
        <taxon>Eurotiomycetes</taxon>
        <taxon>Eurotiomycetidae</taxon>
        <taxon>Eurotiales</taxon>
        <taxon>Aspergillaceae</taxon>
        <taxon>Aspergillus</taxon>
        <taxon>Aspergillus subgen. Circumdati</taxon>
    </lineage>
</organism>
<accession>A0A1M3SZI2</accession>
<dbReference type="VEuPathDB" id="FungiDB:ASPFODRAFT_518378"/>
<protein>
    <submittedName>
        <fullName evidence="1">Uncharacterized protein</fullName>
    </submittedName>
</protein>
<sequence>MMTSFLSVHVIHKIHIKLQFGGQSDIHLVKDMSSDAWYDTSDTNFSRRKSFDAPGQLDWDGDFKANPLPCNSASFLESDVGEPEITCLLSANGDDRDFLYWNGPSLLSPLTAAGDVFRYVSATLPQKVIDWLEIQFSVTHKYTGEAVTVLPFFLPRRESILGDIRRSRAQIIDTMRRFTRSKCAADFSFHLLIWPRNDYNSLGWTPGDLLQTATYPDPERALDPEWFIRNLSSYF</sequence>
<proteinExistence type="predicted"/>
<gene>
    <name evidence="1" type="ORF">ASPFODRAFT_518378</name>
</gene>
<dbReference type="OrthoDB" id="4391091at2759"/>